<dbReference type="RefSeq" id="WP_349228585.1">
    <property type="nucleotide sequence ID" value="NZ_JBBMFJ010000004.1"/>
</dbReference>
<sequence length="132" mass="15112">MKKYRICLFLFLGVSLVCILIAFSVRRSRENSGAWDTPETAIESGAAPETVTEDQMAANKDHVQAVTESREMYYLVAEDGVLLVFLKDRKTICLYTHVPLMDFPLPERTKLREGIWFSSMAEVFNYLESYTS</sequence>
<dbReference type="EMBL" id="JBBMFJ010000004">
    <property type="protein sequence ID" value="MEQ2562257.1"/>
    <property type="molecule type" value="Genomic_DNA"/>
</dbReference>
<evidence type="ECO:0000313" key="2">
    <source>
        <dbReference type="Proteomes" id="UP001437460"/>
    </source>
</evidence>
<gene>
    <name evidence="1" type="ORF">WMO41_03560</name>
</gene>
<keyword evidence="2" id="KW-1185">Reference proteome</keyword>
<name>A0ABV1HIX0_9FIRM</name>
<dbReference type="Proteomes" id="UP001437460">
    <property type="component" value="Unassembled WGS sequence"/>
</dbReference>
<evidence type="ECO:0008006" key="3">
    <source>
        <dbReference type="Google" id="ProtNLM"/>
    </source>
</evidence>
<evidence type="ECO:0000313" key="1">
    <source>
        <dbReference type="EMBL" id="MEQ2562257.1"/>
    </source>
</evidence>
<reference evidence="1 2" key="1">
    <citation type="submission" date="2024-03" db="EMBL/GenBank/DDBJ databases">
        <title>Human intestinal bacterial collection.</title>
        <authorList>
            <person name="Pauvert C."/>
            <person name="Hitch T.C.A."/>
            <person name="Clavel T."/>
        </authorList>
    </citation>
    <scope>NUCLEOTIDE SEQUENCE [LARGE SCALE GENOMIC DNA]</scope>
    <source>
        <strain evidence="1 2">CLA-AP-H27</strain>
    </source>
</reference>
<organism evidence="1 2">
    <name type="scientific">Ventrimonas faecis</name>
    <dbReference type="NCBI Taxonomy" id="3133170"/>
    <lineage>
        <taxon>Bacteria</taxon>
        <taxon>Bacillati</taxon>
        <taxon>Bacillota</taxon>
        <taxon>Clostridia</taxon>
        <taxon>Lachnospirales</taxon>
        <taxon>Lachnospiraceae</taxon>
        <taxon>Ventrimonas</taxon>
    </lineage>
</organism>
<accession>A0ABV1HIX0</accession>
<protein>
    <recommendedName>
        <fullName evidence="3">Bypass of forespore C C-terminal domain-containing protein</fullName>
    </recommendedName>
</protein>
<proteinExistence type="predicted"/>
<comment type="caution">
    <text evidence="1">The sequence shown here is derived from an EMBL/GenBank/DDBJ whole genome shotgun (WGS) entry which is preliminary data.</text>
</comment>